<proteinExistence type="predicted"/>
<accession>A0ACB7Z0N2</accession>
<dbReference type="Proteomes" id="UP000828048">
    <property type="component" value="Chromosome 3"/>
</dbReference>
<organism evidence="1 2">
    <name type="scientific">Vaccinium darrowii</name>
    <dbReference type="NCBI Taxonomy" id="229202"/>
    <lineage>
        <taxon>Eukaryota</taxon>
        <taxon>Viridiplantae</taxon>
        <taxon>Streptophyta</taxon>
        <taxon>Embryophyta</taxon>
        <taxon>Tracheophyta</taxon>
        <taxon>Spermatophyta</taxon>
        <taxon>Magnoliopsida</taxon>
        <taxon>eudicotyledons</taxon>
        <taxon>Gunneridae</taxon>
        <taxon>Pentapetalae</taxon>
        <taxon>asterids</taxon>
        <taxon>Ericales</taxon>
        <taxon>Ericaceae</taxon>
        <taxon>Vaccinioideae</taxon>
        <taxon>Vaccinieae</taxon>
        <taxon>Vaccinium</taxon>
    </lineage>
</organism>
<reference evidence="1 2" key="1">
    <citation type="journal article" date="2021" name="Hortic Res">
        <title>High-quality reference genome and annotation aids understanding of berry development for evergreen blueberry (Vaccinium darrowii).</title>
        <authorList>
            <person name="Yu J."/>
            <person name="Hulse-Kemp A.M."/>
            <person name="Babiker E."/>
            <person name="Staton M."/>
        </authorList>
    </citation>
    <scope>NUCLEOTIDE SEQUENCE [LARGE SCALE GENOMIC DNA]</scope>
    <source>
        <strain evidence="2">cv. NJ 8807/NJ 8810</strain>
        <tissue evidence="1">Young leaf</tissue>
    </source>
</reference>
<name>A0ACB7Z0N2_9ERIC</name>
<dbReference type="EMBL" id="CM037153">
    <property type="protein sequence ID" value="KAH7859133.1"/>
    <property type="molecule type" value="Genomic_DNA"/>
</dbReference>
<keyword evidence="2" id="KW-1185">Reference proteome</keyword>
<protein>
    <submittedName>
        <fullName evidence="1">Uncharacterized protein</fullName>
    </submittedName>
</protein>
<evidence type="ECO:0000313" key="1">
    <source>
        <dbReference type="EMBL" id="KAH7859133.1"/>
    </source>
</evidence>
<comment type="caution">
    <text evidence="1">The sequence shown here is derived from an EMBL/GenBank/DDBJ whole genome shotgun (WGS) entry which is preliminary data.</text>
</comment>
<evidence type="ECO:0000313" key="2">
    <source>
        <dbReference type="Proteomes" id="UP000828048"/>
    </source>
</evidence>
<gene>
    <name evidence="1" type="ORF">Vadar_032014</name>
</gene>
<sequence>MRQPRFPAISFSSSPFAVSSTAVRGRHCFPPSTVRSRQLGFDEGGSSKYWDKFYKRHQNKVEFFTSLLYFQLPMIQLFVPRGFQCIRFFKDRHYLEKDWGKYFSDDSSASPNGKVVLEVGCGAGNTVFPLVAKHPKLFVHACDFSPQAIAIVKSHVDFNEDRVNTFLCDIVNDDLCDTMMPSSIDVVTLPDGHILLRDYAIGDYAQVELDKRNQMITENFYVRGDGTSAFYFSEKFLSTLFGSAGFTIVDMDVYSRQIHNRSRNITMSRKLTYSDMNRREDVARRLYEACLSGSVPALDSLIEEDPFILDRVSSLTGFFNDTPLHLAALRGHLDFTKALLTRKPKLATELDSLRCSPLHLASAEGHVEVVQALLRVNTEVCVARDQDGRIPLHLAAMKGREEIIRELLGAKPNSIHEKLSRGETVFHLCVKYNRLEALKSLVQYVHSNGMESLHNSGDGDGNTILHLAAALKQMDAKFDSYLCLTNCTIEYLLGIKSVKDYANVKNQNGSTALDVLEHCPNRDLKTMEIREFLLQAGIRTSICGGLDPNPKSPSDIPPPLPSQRRCKARVILQCIYRFWIKYLKADPTWLQQVRGHLLTTATLTATVAYQAVLSPPGGFWQESGKGFKVEEAVMDTYHSRYYPGYLLTNTGMLIASLSTIMLALSGFPNHNKFLTWMLVYTVYVTLSCMVVAYVLAIILVAPQAKDDFKLSLDISIGLEFCWMGICGFVVLLHTFHFFVWLWNKFSKIVRLRNMFVNLVKSCHRSSRGPIATRDVTTVLVNPAGRP</sequence>